<dbReference type="InterPro" id="IPR005585">
    <property type="entry name" value="DUF327"/>
</dbReference>
<reference evidence="2 3" key="1">
    <citation type="submission" date="2016-10" db="EMBL/GenBank/DDBJ databases">
        <authorList>
            <person name="de Groot N.N."/>
        </authorList>
    </citation>
    <scope>NUCLEOTIDE SEQUENCE [LARGE SCALE GENOMIC DNA]</scope>
    <source>
        <strain evidence="2 3">CGMCC 1.6134</strain>
    </source>
</reference>
<keyword evidence="3" id="KW-1185">Reference proteome</keyword>
<evidence type="ECO:0000313" key="2">
    <source>
        <dbReference type="EMBL" id="SFL69060.1"/>
    </source>
</evidence>
<sequence length="145" mass="16771">MDIQKIMQTGTTPPSKKTKEAAKPGVQFSEVMDNRRNEKAYERFTKMIQDIDDQGKALAESRTVDELKKYKKLVKDFMESVEQGLHLEEKHGFNRRGRTKVYKIVEEVDQKLMDLTNSVMDQQKSSIDILDKVGEIKGLLVNMYV</sequence>
<name>A0A1I4JRA2_9BACI</name>
<feature type="compositionally biased region" description="Polar residues" evidence="1">
    <location>
        <begin position="1"/>
        <end position="15"/>
    </location>
</feature>
<dbReference type="Proteomes" id="UP000199668">
    <property type="component" value="Unassembled WGS sequence"/>
</dbReference>
<evidence type="ECO:0000256" key="1">
    <source>
        <dbReference type="SAM" id="MobiDB-lite"/>
    </source>
</evidence>
<feature type="region of interest" description="Disordered" evidence="1">
    <location>
        <begin position="1"/>
        <end position="25"/>
    </location>
</feature>
<protein>
    <recommendedName>
        <fullName evidence="4">DUF327 domain-containing protein</fullName>
    </recommendedName>
</protein>
<gene>
    <name evidence="2" type="ORF">SAMN04488054_103307</name>
</gene>
<dbReference type="STRING" id="266892.SAMN04488054_103307"/>
<accession>A0A1I4JRA2</accession>
<dbReference type="SUPFAM" id="SSF158397">
    <property type="entry name" value="TM1646-like"/>
    <property type="match status" value="1"/>
</dbReference>
<organism evidence="2 3">
    <name type="scientific">Salibacterium qingdaonense</name>
    <dbReference type="NCBI Taxonomy" id="266892"/>
    <lineage>
        <taxon>Bacteria</taxon>
        <taxon>Bacillati</taxon>
        <taxon>Bacillota</taxon>
        <taxon>Bacilli</taxon>
        <taxon>Bacillales</taxon>
        <taxon>Bacillaceae</taxon>
    </lineage>
</organism>
<proteinExistence type="predicted"/>
<evidence type="ECO:0008006" key="4">
    <source>
        <dbReference type="Google" id="ProtNLM"/>
    </source>
</evidence>
<dbReference type="InterPro" id="IPR024042">
    <property type="entry name" value="TM1646-like_dom_sf"/>
</dbReference>
<evidence type="ECO:0000313" key="3">
    <source>
        <dbReference type="Proteomes" id="UP000199668"/>
    </source>
</evidence>
<dbReference type="AlphaFoldDB" id="A0A1I4JRA2"/>
<dbReference type="EMBL" id="FOTY01000003">
    <property type="protein sequence ID" value="SFL69060.1"/>
    <property type="molecule type" value="Genomic_DNA"/>
</dbReference>
<dbReference type="Pfam" id="PF03885">
    <property type="entry name" value="DUF327"/>
    <property type="match status" value="1"/>
</dbReference>
<dbReference type="Gene3D" id="1.20.120.490">
    <property type="entry name" value="Hypothetical protein TM1646-like domain"/>
    <property type="match status" value="1"/>
</dbReference>
<dbReference type="RefSeq" id="WP_090925849.1">
    <property type="nucleotide sequence ID" value="NZ_FOTY01000003.1"/>
</dbReference>
<dbReference type="OrthoDB" id="1680946at2"/>